<dbReference type="GeneID" id="93904747"/>
<dbReference type="KEGG" id="xfs:D934_00780"/>
<dbReference type="RefSeq" id="WP_011097988.1">
    <property type="nucleotide sequence ID" value="NZ_CP006696.1"/>
</dbReference>
<dbReference type="EMBL" id="CP006696">
    <property type="protein sequence ID" value="AIC09195.1"/>
    <property type="molecule type" value="Genomic_DNA"/>
</dbReference>
<accession>A0A060H1L3</accession>
<sequence length="88" mass="10164">MAWTIDYTDTAKQQLRKLDKHMARRIVDFMDERIAGLENPRSSGKALTGPLGGFWRYRVGDFRVVCAIQDSVLRVLVVRVGHRGEIYR</sequence>
<dbReference type="PATRIC" id="fig|155920.8.peg.184"/>
<dbReference type="SUPFAM" id="SSF143011">
    <property type="entry name" value="RelE-like"/>
    <property type="match status" value="1"/>
</dbReference>
<evidence type="ECO:0000256" key="1">
    <source>
        <dbReference type="ARBA" id="ARBA00006226"/>
    </source>
</evidence>
<dbReference type="InterPro" id="IPR035093">
    <property type="entry name" value="RelE/ParE_toxin_dom_sf"/>
</dbReference>
<dbReference type="PANTHER" id="PTHR35601:SF1">
    <property type="entry name" value="TOXIN RELE"/>
    <property type="match status" value="1"/>
</dbReference>
<dbReference type="Gene3D" id="3.30.2310.20">
    <property type="entry name" value="RelE-like"/>
    <property type="match status" value="1"/>
</dbReference>
<name>A0A060H1L3_XYLFS</name>
<dbReference type="HOGENOM" id="CLU_155761_1_1_6"/>
<dbReference type="Pfam" id="PF05016">
    <property type="entry name" value="ParE_toxin"/>
    <property type="match status" value="1"/>
</dbReference>
<proteinExistence type="inferred from homology"/>
<dbReference type="PANTHER" id="PTHR35601">
    <property type="entry name" value="TOXIN RELE"/>
    <property type="match status" value="1"/>
</dbReference>
<dbReference type="NCBIfam" id="TIGR02385">
    <property type="entry name" value="RelE_StbE"/>
    <property type="match status" value="1"/>
</dbReference>
<keyword evidence="2" id="KW-1277">Toxin-antitoxin system</keyword>
<organism evidence="3 4">
    <name type="scientific">Xylella fastidiosa subsp. sandyi Ann-1</name>
    <dbReference type="NCBI Taxonomy" id="155920"/>
    <lineage>
        <taxon>Bacteria</taxon>
        <taxon>Pseudomonadati</taxon>
        <taxon>Pseudomonadota</taxon>
        <taxon>Gammaproteobacteria</taxon>
        <taxon>Lysobacterales</taxon>
        <taxon>Lysobacteraceae</taxon>
        <taxon>Xylella</taxon>
    </lineage>
</organism>
<evidence type="ECO:0000313" key="4">
    <source>
        <dbReference type="Proteomes" id="UP000027215"/>
    </source>
</evidence>
<evidence type="ECO:0000313" key="3">
    <source>
        <dbReference type="EMBL" id="AIC09195.1"/>
    </source>
</evidence>
<dbReference type="InterPro" id="IPR007712">
    <property type="entry name" value="RelE/ParE_toxin"/>
</dbReference>
<protein>
    <submittedName>
        <fullName evidence="3">Addiction module antitoxin</fullName>
    </submittedName>
</protein>
<dbReference type="AlphaFoldDB" id="A0A060H1L3"/>
<evidence type="ECO:0000256" key="2">
    <source>
        <dbReference type="ARBA" id="ARBA00022649"/>
    </source>
</evidence>
<gene>
    <name evidence="3" type="ORF">D934_00780</name>
</gene>
<dbReference type="Proteomes" id="UP000027215">
    <property type="component" value="Chromosome"/>
</dbReference>
<reference evidence="3 4" key="1">
    <citation type="submission" date="2013-08" db="EMBL/GenBank/DDBJ databases">
        <authorList>
            <person name="Stouthamer R."/>
            <person name="Nunney L."/>
        </authorList>
    </citation>
    <scope>NUCLEOTIDE SEQUENCE [LARGE SCALE GENOMIC DNA]</scope>
    <source>
        <strain evidence="4">ann-1</strain>
    </source>
</reference>
<comment type="similarity">
    <text evidence="1">Belongs to the RelE toxin family.</text>
</comment>